<dbReference type="InterPro" id="IPR013783">
    <property type="entry name" value="Ig-like_fold"/>
</dbReference>
<evidence type="ECO:0000313" key="4">
    <source>
        <dbReference type="Proteomes" id="UP000193144"/>
    </source>
</evidence>
<evidence type="ECO:0000256" key="1">
    <source>
        <dbReference type="SAM" id="MobiDB-lite"/>
    </source>
</evidence>
<dbReference type="EMBL" id="MCFA01000149">
    <property type="protein sequence ID" value="ORY03223.1"/>
    <property type="molecule type" value="Genomic_DNA"/>
</dbReference>
<feature type="region of interest" description="Disordered" evidence="1">
    <location>
        <begin position="597"/>
        <end position="634"/>
    </location>
</feature>
<gene>
    <name evidence="3" type="ORF">BCR34DRAFT_492561</name>
</gene>
<reference evidence="3 4" key="1">
    <citation type="submission" date="2016-07" db="EMBL/GenBank/DDBJ databases">
        <title>Pervasive Adenine N6-methylation of Active Genes in Fungi.</title>
        <authorList>
            <consortium name="DOE Joint Genome Institute"/>
            <person name="Mondo S.J."/>
            <person name="Dannebaum R.O."/>
            <person name="Kuo R.C."/>
            <person name="Labutti K."/>
            <person name="Haridas S."/>
            <person name="Kuo A."/>
            <person name="Salamov A."/>
            <person name="Ahrendt S.R."/>
            <person name="Lipzen A."/>
            <person name="Sullivan W."/>
            <person name="Andreopoulos W.B."/>
            <person name="Clum A."/>
            <person name="Lindquist E."/>
            <person name="Daum C."/>
            <person name="Ramamoorthy G.K."/>
            <person name="Gryganskyi A."/>
            <person name="Culley D."/>
            <person name="Magnuson J.K."/>
            <person name="James T.Y."/>
            <person name="O'Malley M.A."/>
            <person name="Stajich J.E."/>
            <person name="Spatafora J.W."/>
            <person name="Visel A."/>
            <person name="Grigoriev I.V."/>
        </authorList>
    </citation>
    <scope>NUCLEOTIDE SEQUENCE [LARGE SCALE GENOMIC DNA]</scope>
    <source>
        <strain evidence="3 4">CBS 115471</strain>
    </source>
</reference>
<sequence>MPRLSVLGSLLSLASIGLAATPIPNIISFAVDGGLDSCTTDTAEFNSGGFISVNGFNIKVPQNLIAQFPATWVPFPKMCAGGVAGKGYEVSVTGNVVNGQAIAAQIQLAQYLLEAGQGYIETVDTADGSLKIRGGPTVRINDPNGVFSKGTTGNELFTADDANPSIIAFSGFPMCIPRGTSDPKCPSANRPGGTSFAAPQPLLMAPFLVGDYIEYSGIKNGGEIWAYAITAINVQITTTASDTVPNYIRLEDAIIGVFDNNANVELADSRFIGYLSSCNGASVTISAIDVDPCTGEETERSVGSATPRAGDPRCKWEFRAGTNTAGTYTREYRIKANNPVITTDNGLEAGQYVQPVTEWIQPEVAVPGAEPPPFAFSGIRGLVQGDYLDGKQFGPLSPFPGPTPPDPSKTCSPGDNTPANPNAAPTASAAAISAQRVGAQVLLKVSNTGTGIQDSDLTFAWTKTSPSSPTISIANAASPTATFTAPSVTAKTDFKFEVTLTLKSDTTKKSTATVTVTIDPSGADVVTVEAYTYDTRQGGTIAVTCQSNVVNGDVKRMNLIMVGNGGTTVQMTSAGSGKFTYGARSTKKPTSIQCQSFYDTAGTKPGSKSDVVTNTTARRRRRGELGLDMTSRAE</sequence>
<proteinExistence type="predicted"/>
<comment type="caution">
    <text evidence="3">The sequence shown here is derived from an EMBL/GenBank/DDBJ whole genome shotgun (WGS) entry which is preliminary data.</text>
</comment>
<evidence type="ECO:0000313" key="3">
    <source>
        <dbReference type="EMBL" id="ORY03223.1"/>
    </source>
</evidence>
<keyword evidence="2" id="KW-0732">Signal</keyword>
<keyword evidence="4" id="KW-1185">Reference proteome</keyword>
<dbReference type="Proteomes" id="UP000193144">
    <property type="component" value="Unassembled WGS sequence"/>
</dbReference>
<dbReference type="OrthoDB" id="2129641at2759"/>
<name>A0A1Y1YYV3_9PLEO</name>
<feature type="compositionally biased region" description="Low complexity" evidence="1">
    <location>
        <begin position="416"/>
        <end position="426"/>
    </location>
</feature>
<protein>
    <submittedName>
        <fullName evidence="3">Uncharacterized protein</fullName>
    </submittedName>
</protein>
<feature type="compositionally biased region" description="Pro residues" evidence="1">
    <location>
        <begin position="397"/>
        <end position="407"/>
    </location>
</feature>
<feature type="chain" id="PRO_5012282298" evidence="2">
    <location>
        <begin position="20"/>
        <end position="634"/>
    </location>
</feature>
<organism evidence="3 4">
    <name type="scientific">Clohesyomyces aquaticus</name>
    <dbReference type="NCBI Taxonomy" id="1231657"/>
    <lineage>
        <taxon>Eukaryota</taxon>
        <taxon>Fungi</taxon>
        <taxon>Dikarya</taxon>
        <taxon>Ascomycota</taxon>
        <taxon>Pezizomycotina</taxon>
        <taxon>Dothideomycetes</taxon>
        <taxon>Pleosporomycetidae</taxon>
        <taxon>Pleosporales</taxon>
        <taxon>Lindgomycetaceae</taxon>
        <taxon>Clohesyomyces</taxon>
    </lineage>
</organism>
<dbReference type="AlphaFoldDB" id="A0A1Y1YYV3"/>
<evidence type="ECO:0000256" key="2">
    <source>
        <dbReference type="SAM" id="SignalP"/>
    </source>
</evidence>
<accession>A0A1Y1YYV3</accession>
<dbReference type="Gene3D" id="2.60.40.10">
    <property type="entry name" value="Immunoglobulins"/>
    <property type="match status" value="1"/>
</dbReference>
<feature type="signal peptide" evidence="2">
    <location>
        <begin position="1"/>
        <end position="19"/>
    </location>
</feature>
<feature type="region of interest" description="Disordered" evidence="1">
    <location>
        <begin position="390"/>
        <end position="426"/>
    </location>
</feature>